<gene>
    <name evidence="1" type="ORF">PLEPLA_LOCUS9036</name>
</gene>
<keyword evidence="2" id="KW-1185">Reference proteome</keyword>
<dbReference type="Proteomes" id="UP001153269">
    <property type="component" value="Unassembled WGS sequence"/>
</dbReference>
<reference evidence="1" key="1">
    <citation type="submission" date="2020-03" db="EMBL/GenBank/DDBJ databases">
        <authorList>
            <person name="Weist P."/>
        </authorList>
    </citation>
    <scope>NUCLEOTIDE SEQUENCE</scope>
</reference>
<proteinExistence type="predicted"/>
<evidence type="ECO:0000313" key="2">
    <source>
        <dbReference type="Proteomes" id="UP001153269"/>
    </source>
</evidence>
<comment type="caution">
    <text evidence="1">The sequence shown here is derived from an EMBL/GenBank/DDBJ whole genome shotgun (WGS) entry which is preliminary data.</text>
</comment>
<dbReference type="AlphaFoldDB" id="A0A9N7TZW4"/>
<organism evidence="1 2">
    <name type="scientific">Pleuronectes platessa</name>
    <name type="common">European plaice</name>
    <dbReference type="NCBI Taxonomy" id="8262"/>
    <lineage>
        <taxon>Eukaryota</taxon>
        <taxon>Metazoa</taxon>
        <taxon>Chordata</taxon>
        <taxon>Craniata</taxon>
        <taxon>Vertebrata</taxon>
        <taxon>Euteleostomi</taxon>
        <taxon>Actinopterygii</taxon>
        <taxon>Neopterygii</taxon>
        <taxon>Teleostei</taxon>
        <taxon>Neoteleostei</taxon>
        <taxon>Acanthomorphata</taxon>
        <taxon>Carangaria</taxon>
        <taxon>Pleuronectiformes</taxon>
        <taxon>Pleuronectoidei</taxon>
        <taxon>Pleuronectidae</taxon>
        <taxon>Pleuronectes</taxon>
    </lineage>
</organism>
<name>A0A9N7TZW4_PLEPL</name>
<protein>
    <submittedName>
        <fullName evidence="1">Uncharacterized protein</fullName>
    </submittedName>
</protein>
<sequence>MATEIYTPSPDEVLCIVLPHILAIMVHPRSTAAVKLWGLTAVSWQAVHLSPVSYKLDRGTNSLIRTNTFIFMPSISEWLIQTFHWGEPIDMGVPTGMHSRRAHTPPGHRPGWQAPTQAHSVSLPSGCPCLQMPSPTRTNSGTVSAVSGLWHPSLALDWFTGQLWLCVHIR</sequence>
<evidence type="ECO:0000313" key="1">
    <source>
        <dbReference type="EMBL" id="CAB1421154.1"/>
    </source>
</evidence>
<accession>A0A9N7TZW4</accession>
<dbReference type="EMBL" id="CADEAL010000506">
    <property type="protein sequence ID" value="CAB1421154.1"/>
    <property type="molecule type" value="Genomic_DNA"/>
</dbReference>